<feature type="transmembrane region" description="Helical" evidence="6">
    <location>
        <begin position="286"/>
        <end position="307"/>
    </location>
</feature>
<comment type="similarity">
    <text evidence="5 6">Belongs to the anion channel-forming bestrophin (TC 1.A.46) family. Calcium-sensitive chloride channel subfamily.</text>
</comment>
<comment type="function">
    <text evidence="6">Forms chloride channels.</text>
</comment>
<comment type="caution">
    <text evidence="8">The sequence shown here is derived from an EMBL/GenBank/DDBJ whole genome shotgun (WGS) entry which is preliminary data.</text>
</comment>
<feature type="transmembrane region" description="Helical" evidence="6">
    <location>
        <begin position="28"/>
        <end position="50"/>
    </location>
</feature>
<evidence type="ECO:0000256" key="5">
    <source>
        <dbReference type="ARBA" id="ARBA00034769"/>
    </source>
</evidence>
<dbReference type="GO" id="GO:0005254">
    <property type="term" value="F:chloride channel activity"/>
    <property type="evidence" value="ECO:0007669"/>
    <property type="project" value="UniProtKB-KW"/>
</dbReference>
<dbReference type="Pfam" id="PF01062">
    <property type="entry name" value="Bestrophin"/>
    <property type="match status" value="1"/>
</dbReference>
<organism evidence="8 9">
    <name type="scientific">Heterodera schachtii</name>
    <name type="common">Sugarbeet cyst nematode worm</name>
    <name type="synonym">Tylenchus schachtii</name>
    <dbReference type="NCBI Taxonomy" id="97005"/>
    <lineage>
        <taxon>Eukaryota</taxon>
        <taxon>Metazoa</taxon>
        <taxon>Ecdysozoa</taxon>
        <taxon>Nematoda</taxon>
        <taxon>Chromadorea</taxon>
        <taxon>Rhabditida</taxon>
        <taxon>Tylenchina</taxon>
        <taxon>Tylenchomorpha</taxon>
        <taxon>Tylenchoidea</taxon>
        <taxon>Heteroderidae</taxon>
        <taxon>Heteroderinae</taxon>
        <taxon>Heterodera</taxon>
    </lineage>
</organism>
<evidence type="ECO:0000256" key="6">
    <source>
        <dbReference type="RuleBase" id="RU363126"/>
    </source>
</evidence>
<dbReference type="InterPro" id="IPR021134">
    <property type="entry name" value="Bestrophin-like"/>
</dbReference>
<evidence type="ECO:0000313" key="9">
    <source>
        <dbReference type="Proteomes" id="UP001620645"/>
    </source>
</evidence>
<protein>
    <recommendedName>
        <fullName evidence="6">Bestrophin homolog</fullName>
    </recommendedName>
</protein>
<comment type="subcellular location">
    <subcellularLocation>
        <location evidence="6">Cell membrane</location>
        <topology evidence="6">Multi-pass membrane protein</topology>
    </subcellularLocation>
    <subcellularLocation>
        <location evidence="1">Membrane</location>
    </subcellularLocation>
</comment>
<keyword evidence="9" id="KW-1185">Reference proteome</keyword>
<evidence type="ECO:0000256" key="1">
    <source>
        <dbReference type="ARBA" id="ARBA00004370"/>
    </source>
</evidence>
<gene>
    <name evidence="8" type="ORF">niasHS_015074</name>
</gene>
<feature type="transmembrane region" description="Helical" evidence="6">
    <location>
        <begin position="62"/>
        <end position="86"/>
    </location>
</feature>
<dbReference type="InterPro" id="IPR000615">
    <property type="entry name" value="Bestrophin"/>
</dbReference>
<keyword evidence="4 6" id="KW-0472">Membrane</keyword>
<dbReference type="EMBL" id="JBICCN010000357">
    <property type="protein sequence ID" value="KAL3074244.1"/>
    <property type="molecule type" value="Genomic_DNA"/>
</dbReference>
<keyword evidence="6" id="KW-1003">Cell membrane</keyword>
<dbReference type="PANTHER" id="PTHR10736">
    <property type="entry name" value="BESTROPHIN"/>
    <property type="match status" value="1"/>
</dbReference>
<keyword evidence="3 6" id="KW-1133">Transmembrane helix</keyword>
<proteinExistence type="inferred from homology"/>
<sequence length="415" mass="48060">MTVSYTGDICSTNSWSFLRVIFRWRGSIWKSVLIELSIWLALYYSVMFVFKKVLSDDGKRTFLFFVQYTGGTADYIPLTFLLGFFVKIVVDRWKEMFANIGFIDGVAQSVTAVVRGNDPETAVARRNIMRYLCLVQVLVLRDISIRVRKQFADMQSLIEAGLLHPHEQHLMETVYDGDQREQQHKLCQQFNKHWVPFNWLCQLCYRLRERGKIASDPLLGHLLREVNAFRERLQNLSNFDLVPIPLVYPQVVFISVRTYFLLCLFSRQNILSAETLPVKENEKHSANFVELFFPVMTILQFIFYMGWTKVAEALLNPLGEDDDDFETLYVIERNITISMLLADQCHGQVPEQMDGSPVFSDRIRAETVINALIGSAVRTMPTKAKDGQQKSDAVPKRRSKWTNKNLVERVRKSKG</sequence>
<reference evidence="8 9" key="1">
    <citation type="submission" date="2024-10" db="EMBL/GenBank/DDBJ databases">
        <authorList>
            <person name="Kim D."/>
        </authorList>
    </citation>
    <scope>NUCLEOTIDE SEQUENCE [LARGE SCALE GENOMIC DNA]</scope>
    <source>
        <strain evidence="8">Taebaek</strain>
    </source>
</reference>
<feature type="compositionally biased region" description="Basic and acidic residues" evidence="7">
    <location>
        <begin position="406"/>
        <end position="415"/>
    </location>
</feature>
<name>A0ABD2I2E6_HETSC</name>
<evidence type="ECO:0000256" key="4">
    <source>
        <dbReference type="ARBA" id="ARBA00023136"/>
    </source>
</evidence>
<keyword evidence="6" id="KW-0813">Transport</keyword>
<feature type="compositionally biased region" description="Basic and acidic residues" evidence="7">
    <location>
        <begin position="383"/>
        <end position="395"/>
    </location>
</feature>
<evidence type="ECO:0000256" key="2">
    <source>
        <dbReference type="ARBA" id="ARBA00022692"/>
    </source>
</evidence>
<accession>A0ABD2I2E6</accession>
<evidence type="ECO:0000256" key="7">
    <source>
        <dbReference type="SAM" id="MobiDB-lite"/>
    </source>
</evidence>
<keyword evidence="6" id="KW-0869">Chloride channel</keyword>
<evidence type="ECO:0000313" key="8">
    <source>
        <dbReference type="EMBL" id="KAL3074244.1"/>
    </source>
</evidence>
<keyword evidence="2 6" id="KW-0812">Transmembrane</keyword>
<keyword evidence="6" id="KW-0868">Chloride</keyword>
<dbReference type="AlphaFoldDB" id="A0ABD2I2E6"/>
<keyword evidence="6" id="KW-0407">Ion channel</keyword>
<evidence type="ECO:0000256" key="3">
    <source>
        <dbReference type="ARBA" id="ARBA00022989"/>
    </source>
</evidence>
<dbReference type="GO" id="GO:0005886">
    <property type="term" value="C:plasma membrane"/>
    <property type="evidence" value="ECO:0007669"/>
    <property type="project" value="UniProtKB-SubCell"/>
</dbReference>
<dbReference type="Proteomes" id="UP001620645">
    <property type="component" value="Unassembled WGS sequence"/>
</dbReference>
<feature type="region of interest" description="Disordered" evidence="7">
    <location>
        <begin position="380"/>
        <end position="415"/>
    </location>
</feature>
<dbReference type="PANTHER" id="PTHR10736:SF58">
    <property type="entry name" value="BESTROPHIN HOMOLOG-RELATED"/>
    <property type="match status" value="1"/>
</dbReference>
<dbReference type="GO" id="GO:0034707">
    <property type="term" value="C:chloride channel complex"/>
    <property type="evidence" value="ECO:0007669"/>
    <property type="project" value="UniProtKB-KW"/>
</dbReference>
<keyword evidence="6" id="KW-0406">Ion transport</keyword>